<dbReference type="GO" id="GO:0005737">
    <property type="term" value="C:cytoplasm"/>
    <property type="evidence" value="ECO:0007669"/>
    <property type="project" value="UniProtKB-SubCell"/>
</dbReference>
<dbReference type="InterPro" id="IPR006070">
    <property type="entry name" value="Sua5-like_dom"/>
</dbReference>
<comment type="similarity">
    <text evidence="2">Belongs to the SUA5 family.</text>
</comment>
<evidence type="ECO:0000256" key="2">
    <source>
        <dbReference type="ARBA" id="ARBA00007663"/>
    </source>
</evidence>
<dbReference type="PANTHER" id="PTHR17490:SF16">
    <property type="entry name" value="THREONYLCARBAMOYL-AMP SYNTHASE"/>
    <property type="match status" value="1"/>
</dbReference>
<organism evidence="13 14">
    <name type="scientific">candidate division WWE3 bacterium CG08_land_8_20_14_0_20_41_10</name>
    <dbReference type="NCBI Taxonomy" id="1975085"/>
    <lineage>
        <taxon>Bacteria</taxon>
        <taxon>Katanobacteria</taxon>
    </lineage>
</organism>
<evidence type="ECO:0000256" key="11">
    <source>
        <dbReference type="ARBA" id="ARBA00048366"/>
    </source>
</evidence>
<evidence type="ECO:0000256" key="8">
    <source>
        <dbReference type="ARBA" id="ARBA00022741"/>
    </source>
</evidence>
<dbReference type="InterPro" id="IPR050156">
    <property type="entry name" value="TC-AMP_synthase_SUA5"/>
</dbReference>
<comment type="subcellular location">
    <subcellularLocation>
        <location evidence="1">Cytoplasm</location>
    </subcellularLocation>
</comment>
<evidence type="ECO:0000256" key="7">
    <source>
        <dbReference type="ARBA" id="ARBA00022695"/>
    </source>
</evidence>
<dbReference type="GO" id="GO:0000049">
    <property type="term" value="F:tRNA binding"/>
    <property type="evidence" value="ECO:0007669"/>
    <property type="project" value="TreeGrafter"/>
</dbReference>
<accession>A0A2H0XB57</accession>
<feature type="domain" description="YrdC-like" evidence="12">
    <location>
        <begin position="1"/>
        <end position="197"/>
    </location>
</feature>
<dbReference type="NCBIfam" id="TIGR00057">
    <property type="entry name" value="L-threonylcarbamoyladenylate synthase"/>
    <property type="match status" value="1"/>
</dbReference>
<keyword evidence="7" id="KW-0548">Nucleotidyltransferase</keyword>
<evidence type="ECO:0000256" key="3">
    <source>
        <dbReference type="ARBA" id="ARBA00012584"/>
    </source>
</evidence>
<evidence type="ECO:0000313" key="14">
    <source>
        <dbReference type="Proteomes" id="UP000231252"/>
    </source>
</evidence>
<keyword evidence="8" id="KW-0547">Nucleotide-binding</keyword>
<evidence type="ECO:0000256" key="1">
    <source>
        <dbReference type="ARBA" id="ARBA00004496"/>
    </source>
</evidence>
<sequence length="197" mass="22077">METINKIAKEIKKGKVIVCPTDTVYGLITDATNKKAVDRLFKIKKRPKTKPIPIFVKDLKMARELAKINKKQEKFLKSAWPGKVTAVLERTPLRPSGFGGQRKTRIRLYGVAKETVALRIPKYELLISLARQLNRPLTGTSANISGQLASTKIKEILQQFQNQKHQPDLIIDIGNLKPAKPSTIIDLTGSEPKILCQ</sequence>
<name>A0A2H0XB57_UNCKA</name>
<dbReference type="EC" id="2.7.7.87" evidence="3"/>
<keyword evidence="5" id="KW-0808">Transferase</keyword>
<dbReference type="PANTHER" id="PTHR17490">
    <property type="entry name" value="SUA5"/>
    <property type="match status" value="1"/>
</dbReference>
<gene>
    <name evidence="13" type="ORF">COT50_03360</name>
</gene>
<dbReference type="Proteomes" id="UP000231252">
    <property type="component" value="Unassembled WGS sequence"/>
</dbReference>
<proteinExistence type="inferred from homology"/>
<reference evidence="14" key="1">
    <citation type="submission" date="2017-09" db="EMBL/GenBank/DDBJ databases">
        <title>Depth-based differentiation of microbial function through sediment-hosted aquifers and enrichment of novel symbionts in the deep terrestrial subsurface.</title>
        <authorList>
            <person name="Probst A.J."/>
            <person name="Ladd B."/>
            <person name="Jarett J.K."/>
            <person name="Geller-Mcgrath D.E."/>
            <person name="Sieber C.M.K."/>
            <person name="Emerson J.B."/>
            <person name="Anantharaman K."/>
            <person name="Thomas B.C."/>
            <person name="Malmstrom R."/>
            <person name="Stieglmeier M."/>
            <person name="Klingl A."/>
            <person name="Woyke T."/>
            <person name="Ryan C.M."/>
            <person name="Banfield J.F."/>
        </authorList>
    </citation>
    <scope>NUCLEOTIDE SEQUENCE [LARGE SCALE GENOMIC DNA]</scope>
</reference>
<evidence type="ECO:0000256" key="5">
    <source>
        <dbReference type="ARBA" id="ARBA00022679"/>
    </source>
</evidence>
<dbReference type="EMBL" id="PEYU01000075">
    <property type="protein sequence ID" value="PIS22177.1"/>
    <property type="molecule type" value="Genomic_DNA"/>
</dbReference>
<dbReference type="Pfam" id="PF01300">
    <property type="entry name" value="Sua5_yciO_yrdC"/>
    <property type="match status" value="1"/>
</dbReference>
<dbReference type="GO" id="GO:0005524">
    <property type="term" value="F:ATP binding"/>
    <property type="evidence" value="ECO:0007669"/>
    <property type="project" value="UniProtKB-KW"/>
</dbReference>
<keyword evidence="4" id="KW-0963">Cytoplasm</keyword>
<dbReference type="GO" id="GO:0006450">
    <property type="term" value="P:regulation of translational fidelity"/>
    <property type="evidence" value="ECO:0007669"/>
    <property type="project" value="TreeGrafter"/>
</dbReference>
<evidence type="ECO:0000313" key="13">
    <source>
        <dbReference type="EMBL" id="PIS22177.1"/>
    </source>
</evidence>
<dbReference type="AlphaFoldDB" id="A0A2H0XB57"/>
<evidence type="ECO:0000256" key="4">
    <source>
        <dbReference type="ARBA" id="ARBA00022490"/>
    </source>
</evidence>
<evidence type="ECO:0000256" key="9">
    <source>
        <dbReference type="ARBA" id="ARBA00022840"/>
    </source>
</evidence>
<dbReference type="InterPro" id="IPR017945">
    <property type="entry name" value="DHBP_synth_RibB-like_a/b_dom"/>
</dbReference>
<protein>
    <recommendedName>
        <fullName evidence="10">L-threonylcarbamoyladenylate synthase</fullName>
        <ecNumber evidence="3">2.7.7.87</ecNumber>
    </recommendedName>
    <alternativeName>
        <fullName evidence="10">L-threonylcarbamoyladenylate synthase</fullName>
    </alternativeName>
</protein>
<comment type="caution">
    <text evidence="13">The sequence shown here is derived from an EMBL/GenBank/DDBJ whole genome shotgun (WGS) entry which is preliminary data.</text>
</comment>
<comment type="catalytic activity">
    <reaction evidence="11">
        <text>L-threonine + hydrogencarbonate + ATP = L-threonylcarbamoyladenylate + diphosphate + H2O</text>
        <dbReference type="Rhea" id="RHEA:36407"/>
        <dbReference type="ChEBI" id="CHEBI:15377"/>
        <dbReference type="ChEBI" id="CHEBI:17544"/>
        <dbReference type="ChEBI" id="CHEBI:30616"/>
        <dbReference type="ChEBI" id="CHEBI:33019"/>
        <dbReference type="ChEBI" id="CHEBI:57926"/>
        <dbReference type="ChEBI" id="CHEBI:73682"/>
        <dbReference type="EC" id="2.7.7.87"/>
    </reaction>
</comment>
<evidence type="ECO:0000256" key="10">
    <source>
        <dbReference type="ARBA" id="ARBA00029774"/>
    </source>
</evidence>
<dbReference type="PROSITE" id="PS51163">
    <property type="entry name" value="YRDC"/>
    <property type="match status" value="1"/>
</dbReference>
<dbReference type="GO" id="GO:0008033">
    <property type="term" value="P:tRNA processing"/>
    <property type="evidence" value="ECO:0007669"/>
    <property type="project" value="UniProtKB-KW"/>
</dbReference>
<dbReference type="GO" id="GO:0061710">
    <property type="term" value="F:L-threonylcarbamoyladenylate synthase"/>
    <property type="evidence" value="ECO:0007669"/>
    <property type="project" value="UniProtKB-EC"/>
</dbReference>
<evidence type="ECO:0000259" key="12">
    <source>
        <dbReference type="PROSITE" id="PS51163"/>
    </source>
</evidence>
<dbReference type="GO" id="GO:0003725">
    <property type="term" value="F:double-stranded RNA binding"/>
    <property type="evidence" value="ECO:0007669"/>
    <property type="project" value="InterPro"/>
</dbReference>
<keyword evidence="9" id="KW-0067">ATP-binding</keyword>
<evidence type="ECO:0000256" key="6">
    <source>
        <dbReference type="ARBA" id="ARBA00022694"/>
    </source>
</evidence>
<dbReference type="SUPFAM" id="SSF55821">
    <property type="entry name" value="YrdC/RibB"/>
    <property type="match status" value="1"/>
</dbReference>
<dbReference type="Gene3D" id="3.90.870.10">
    <property type="entry name" value="DHBP synthase"/>
    <property type="match status" value="1"/>
</dbReference>
<keyword evidence="6" id="KW-0819">tRNA processing</keyword>